<name>A0A2P6MKT3_ALKUR</name>
<comment type="caution">
    <text evidence="2">The sequence shown here is derived from an EMBL/GenBank/DDBJ whole genome shotgun (WGS) entry which is preliminary data.</text>
</comment>
<dbReference type="Proteomes" id="UP000243650">
    <property type="component" value="Unassembled WGS sequence"/>
</dbReference>
<protein>
    <submittedName>
        <fullName evidence="2">Uncharacterized protein</fullName>
    </submittedName>
</protein>
<organism evidence="2 3">
    <name type="scientific">Alkalicoccus urumqiensis</name>
    <name type="common">Bacillus urumqiensis</name>
    <dbReference type="NCBI Taxonomy" id="1548213"/>
    <lineage>
        <taxon>Bacteria</taxon>
        <taxon>Bacillati</taxon>
        <taxon>Bacillota</taxon>
        <taxon>Bacilli</taxon>
        <taxon>Bacillales</taxon>
        <taxon>Bacillaceae</taxon>
        <taxon>Alkalicoccus</taxon>
    </lineage>
</organism>
<dbReference type="EMBL" id="PVNS01000002">
    <property type="protein sequence ID" value="PRO66892.1"/>
    <property type="molecule type" value="Genomic_DNA"/>
</dbReference>
<evidence type="ECO:0000313" key="3">
    <source>
        <dbReference type="Proteomes" id="UP000243650"/>
    </source>
</evidence>
<evidence type="ECO:0000313" key="2">
    <source>
        <dbReference type="EMBL" id="PRO66892.1"/>
    </source>
</evidence>
<sequence>MFSSYLPKPEAVDSGRIGTRRKSIPRQAAESTRGAGLWFEAQGSELLACGAAARSRASSIEAMSSSSTHSLEVPSPLPKKAKSGFRRQGFQDWSLVSRALPLFEIPPERVRLHVQAESGNLFNIPHFSFKTRRFLPGLFHSFEMYTIRNFIPAGVPKDSAVHLCSIYRFLCFSADVWLRLFV</sequence>
<dbReference type="AlphaFoldDB" id="A0A2P6MKT3"/>
<proteinExistence type="predicted"/>
<feature type="region of interest" description="Disordered" evidence="1">
    <location>
        <begin position="1"/>
        <end position="28"/>
    </location>
</feature>
<reference evidence="2 3" key="1">
    <citation type="submission" date="2018-03" db="EMBL/GenBank/DDBJ databases">
        <title>Bacillus urumqiensis sp. nov., a moderately haloalkaliphilic bacterium isolated from a salt lake.</title>
        <authorList>
            <person name="Zhao B."/>
            <person name="Liao Z."/>
        </authorList>
    </citation>
    <scope>NUCLEOTIDE SEQUENCE [LARGE SCALE GENOMIC DNA]</scope>
    <source>
        <strain evidence="2 3">BZ-SZ-XJ18</strain>
    </source>
</reference>
<evidence type="ECO:0000256" key="1">
    <source>
        <dbReference type="SAM" id="MobiDB-lite"/>
    </source>
</evidence>
<keyword evidence="3" id="KW-1185">Reference proteome</keyword>
<accession>A0A2P6MKT3</accession>
<gene>
    <name evidence="2" type="ORF">C6I21_02935</name>
</gene>